<evidence type="ECO:0000259" key="7">
    <source>
        <dbReference type="PROSITE" id="PS50923"/>
    </source>
</evidence>
<reference evidence="9" key="1">
    <citation type="submission" date="2014-03" db="EMBL/GenBank/DDBJ databases">
        <authorList>
            <person name="Aksoy S."/>
            <person name="Warren W."/>
            <person name="Wilson R.K."/>
        </authorList>
    </citation>
    <scope>NUCLEOTIDE SEQUENCE [LARGE SCALE GENOMIC DNA]</scope>
    <source>
        <strain evidence="9">IAEA</strain>
    </source>
</reference>
<feature type="domain" description="MAM" evidence="6">
    <location>
        <begin position="151"/>
        <end position="328"/>
    </location>
</feature>
<dbReference type="Proteomes" id="UP000092445">
    <property type="component" value="Unassembled WGS sequence"/>
</dbReference>
<evidence type="ECO:0000256" key="5">
    <source>
        <dbReference type="SAM" id="SignalP"/>
    </source>
</evidence>
<dbReference type="PROSITE" id="PS50923">
    <property type="entry name" value="SUSHI"/>
    <property type="match status" value="1"/>
</dbReference>
<proteinExistence type="predicted"/>
<feature type="chain" id="PRO_5008402903" description="Sushi domain-containing protein" evidence="5">
    <location>
        <begin position="31"/>
        <end position="780"/>
    </location>
</feature>
<keyword evidence="4" id="KW-0472">Membrane</keyword>
<dbReference type="Pfam" id="PF00629">
    <property type="entry name" value="MAM"/>
    <property type="match status" value="1"/>
</dbReference>
<evidence type="ECO:0000256" key="4">
    <source>
        <dbReference type="SAM" id="Phobius"/>
    </source>
</evidence>
<evidence type="ECO:0000313" key="9">
    <source>
        <dbReference type="Proteomes" id="UP000092445"/>
    </source>
</evidence>
<sequence length="780" mass="86815">MTPAKIWGTHLCLLMQLIFLCFLCIENGNASPPRVRCEKPDMIPNGSYRLRRNNMVMRITCNVGYQLQGYRLISCVRGKWSEEKPVCAKKGCKEVLKPPENGQIHVENELKAILYCLDDYNLAGNRYTYCNGTHWDRPIGNCRAPKNVVQHSCDFETDDICGWVYEPRDGLEWKRVIAANVFTTFRTGPRHDHTTLTANGGHYMLMESLTRQSNPVILTSPIYQRSLSLKTSCCFQFYYFMYGAGVGSLYVILKPTSVSLDEIMNKRKNFIKFQKTGNQNNLWNEAHFSIEELEEDFQIVFAAKGGQGHLSDIAIDDVHLMTGDNCRALDRRADPLYSSEEYISTTPYDSIYDTQSCVGRCNDFNNSTDANYLLNHLMGVCDCNIGCEETCCPDFKNVCLNEIFMESTTMESDDTKPGETIEPETSFSYKSTARSLISSTFKTPVNVTSSTFKAPVNVTSSTFKAPVNVTSTSTTLQTAQPIEFTTSSKLSTIASTTTTTTTARSTTTTVTTSTTTPSTTAAITTTTSKTTTANHKPTTTTTATTRRSTTSTQKTTATAATSRRSTTTSRATTTTSRKPTTITPRTSTTTRRSLITKATTTTTPSIPTIPLATITTTAHSTNLVNNTTKKPSTKSKTMVFIVDRDDISNPDVIRRGTDLLYCTLAVILIVILCIVIYRRCGDRAVHWSMIRFSRNNSGDEETSSIIGSFNQPQSKPLSYRCKKIGKTAKRKFHFTSSSSNSHRNDIRTPLWEDDEDDDDDGGVTNANGNLSMKNKLFTEL</sequence>
<evidence type="ECO:0008006" key="10">
    <source>
        <dbReference type="Google" id="ProtNLM"/>
    </source>
</evidence>
<dbReference type="PROSITE" id="PS50060">
    <property type="entry name" value="MAM_2"/>
    <property type="match status" value="1"/>
</dbReference>
<dbReference type="SMART" id="SM00032">
    <property type="entry name" value="CCP"/>
    <property type="match status" value="2"/>
</dbReference>
<keyword evidence="4" id="KW-0812">Transmembrane</keyword>
<dbReference type="InterPro" id="IPR035976">
    <property type="entry name" value="Sushi/SCR/CCP_sf"/>
</dbReference>
<keyword evidence="1" id="KW-1015">Disulfide bond</keyword>
<accession>A0A1A9ZI11</accession>
<reference evidence="8" key="2">
    <citation type="submission" date="2020-05" db="UniProtKB">
        <authorList>
            <consortium name="EnsemblMetazoa"/>
        </authorList>
    </citation>
    <scope>IDENTIFICATION</scope>
    <source>
        <strain evidence="8">IAEA</strain>
    </source>
</reference>
<dbReference type="InterPro" id="IPR000436">
    <property type="entry name" value="Sushi_SCR_CCP_dom"/>
</dbReference>
<keyword evidence="2" id="KW-0768">Sushi</keyword>
<dbReference type="EnsemblMetazoa" id="GPAI015232-RA">
    <property type="protein sequence ID" value="GPAI015232-PA"/>
    <property type="gene ID" value="GPAI015232"/>
</dbReference>
<dbReference type="Gene3D" id="2.10.70.10">
    <property type="entry name" value="Complement Module, domain 1"/>
    <property type="match status" value="1"/>
</dbReference>
<feature type="signal peptide" evidence="5">
    <location>
        <begin position="1"/>
        <end position="30"/>
    </location>
</feature>
<comment type="caution">
    <text evidence="2">Lacks conserved residue(s) required for the propagation of feature annotation.</text>
</comment>
<dbReference type="InterPro" id="IPR013320">
    <property type="entry name" value="ConA-like_dom_sf"/>
</dbReference>
<evidence type="ECO:0000256" key="1">
    <source>
        <dbReference type="ARBA" id="ARBA00023157"/>
    </source>
</evidence>
<evidence type="ECO:0000256" key="2">
    <source>
        <dbReference type="PROSITE-ProRule" id="PRU00302"/>
    </source>
</evidence>
<dbReference type="SUPFAM" id="SSF57535">
    <property type="entry name" value="Complement control module/SCR domain"/>
    <property type="match status" value="1"/>
</dbReference>
<dbReference type="Gene3D" id="2.60.120.200">
    <property type="match status" value="1"/>
</dbReference>
<feature type="region of interest" description="Disordered" evidence="3">
    <location>
        <begin position="735"/>
        <end position="768"/>
    </location>
</feature>
<keyword evidence="5" id="KW-0732">Signal</keyword>
<keyword evidence="4" id="KW-1133">Transmembrane helix</keyword>
<protein>
    <recommendedName>
        <fullName evidence="10">Sushi domain-containing protein</fullName>
    </recommendedName>
</protein>
<dbReference type="VEuPathDB" id="VectorBase:GPAI015232"/>
<evidence type="ECO:0000259" key="6">
    <source>
        <dbReference type="PROSITE" id="PS50060"/>
    </source>
</evidence>
<evidence type="ECO:0000313" key="8">
    <source>
        <dbReference type="EnsemblMetazoa" id="GPAI015232-PA"/>
    </source>
</evidence>
<dbReference type="CDD" id="cd00033">
    <property type="entry name" value="CCP"/>
    <property type="match status" value="1"/>
</dbReference>
<dbReference type="PANTHER" id="PTHR23282">
    <property type="entry name" value="APICAL ENDOSOMAL GLYCOPROTEIN PRECURSOR"/>
    <property type="match status" value="1"/>
</dbReference>
<feature type="transmembrane region" description="Helical" evidence="4">
    <location>
        <begin position="659"/>
        <end position="677"/>
    </location>
</feature>
<dbReference type="PANTHER" id="PTHR23282:SF101">
    <property type="entry name" value="MAM DOMAIN-CONTAINING PROTEIN"/>
    <property type="match status" value="1"/>
</dbReference>
<dbReference type="SMART" id="SM00137">
    <property type="entry name" value="MAM"/>
    <property type="match status" value="1"/>
</dbReference>
<dbReference type="InterPro" id="IPR000998">
    <property type="entry name" value="MAM_dom"/>
</dbReference>
<dbReference type="GO" id="GO:0016020">
    <property type="term" value="C:membrane"/>
    <property type="evidence" value="ECO:0007669"/>
    <property type="project" value="InterPro"/>
</dbReference>
<evidence type="ECO:0000256" key="3">
    <source>
        <dbReference type="SAM" id="MobiDB-lite"/>
    </source>
</evidence>
<feature type="region of interest" description="Disordered" evidence="3">
    <location>
        <begin position="497"/>
        <end position="589"/>
    </location>
</feature>
<dbReference type="SUPFAM" id="SSF49899">
    <property type="entry name" value="Concanavalin A-like lectins/glucanases"/>
    <property type="match status" value="1"/>
</dbReference>
<keyword evidence="9" id="KW-1185">Reference proteome</keyword>
<dbReference type="CDD" id="cd06263">
    <property type="entry name" value="MAM"/>
    <property type="match status" value="1"/>
</dbReference>
<dbReference type="AlphaFoldDB" id="A0A1A9ZI11"/>
<dbReference type="STRING" id="7398.A0A1A9ZI11"/>
<feature type="domain" description="Sushi" evidence="7">
    <location>
        <begin position="35"/>
        <end position="89"/>
    </location>
</feature>
<dbReference type="InterPro" id="IPR051560">
    <property type="entry name" value="MAM_domain-containing"/>
</dbReference>
<dbReference type="Pfam" id="PF00084">
    <property type="entry name" value="Sushi"/>
    <property type="match status" value="1"/>
</dbReference>
<name>A0A1A9ZI11_GLOPL</name>
<feature type="compositionally biased region" description="Acidic residues" evidence="3">
    <location>
        <begin position="751"/>
        <end position="761"/>
    </location>
</feature>
<organism evidence="8 9">
    <name type="scientific">Glossina pallidipes</name>
    <name type="common">Tsetse fly</name>
    <dbReference type="NCBI Taxonomy" id="7398"/>
    <lineage>
        <taxon>Eukaryota</taxon>
        <taxon>Metazoa</taxon>
        <taxon>Ecdysozoa</taxon>
        <taxon>Arthropoda</taxon>
        <taxon>Hexapoda</taxon>
        <taxon>Insecta</taxon>
        <taxon>Pterygota</taxon>
        <taxon>Neoptera</taxon>
        <taxon>Endopterygota</taxon>
        <taxon>Diptera</taxon>
        <taxon>Brachycera</taxon>
        <taxon>Muscomorpha</taxon>
        <taxon>Hippoboscoidea</taxon>
        <taxon>Glossinidae</taxon>
        <taxon>Glossina</taxon>
    </lineage>
</organism>